<dbReference type="InterPro" id="IPR036097">
    <property type="entry name" value="HisK_dim/P_sf"/>
</dbReference>
<keyword evidence="5" id="KW-0418">Kinase</keyword>
<dbReference type="EC" id="2.7.13.3" evidence="2"/>
<dbReference type="Pfam" id="PF00512">
    <property type="entry name" value="HisKA"/>
    <property type="match status" value="1"/>
</dbReference>
<dbReference type="PANTHER" id="PTHR43711:SF26">
    <property type="entry name" value="SENSOR HISTIDINE KINASE RCSC"/>
    <property type="match status" value="1"/>
</dbReference>
<comment type="catalytic activity">
    <reaction evidence="1">
        <text>ATP + protein L-histidine = ADP + protein N-phospho-L-histidine.</text>
        <dbReference type="EC" id="2.7.13.3"/>
    </reaction>
</comment>
<comment type="caution">
    <text evidence="9">The sequence shown here is derived from an EMBL/GenBank/DDBJ whole genome shotgun (WGS) entry which is preliminary data.</text>
</comment>
<dbReference type="AlphaFoldDB" id="A0A644WVS7"/>
<dbReference type="CDD" id="cd00082">
    <property type="entry name" value="HisKA"/>
    <property type="match status" value="1"/>
</dbReference>
<protein>
    <recommendedName>
        <fullName evidence="2">histidine kinase</fullName>
        <ecNumber evidence="2">2.7.13.3</ecNumber>
    </recommendedName>
</protein>
<dbReference type="PRINTS" id="PR00344">
    <property type="entry name" value="BCTRLSENSOR"/>
</dbReference>
<dbReference type="InterPro" id="IPR050736">
    <property type="entry name" value="Sensor_HK_Regulatory"/>
</dbReference>
<dbReference type="InterPro" id="IPR036890">
    <property type="entry name" value="HATPase_C_sf"/>
</dbReference>
<keyword evidence="7" id="KW-0472">Membrane</keyword>
<evidence type="ECO:0000259" key="8">
    <source>
        <dbReference type="PROSITE" id="PS50109"/>
    </source>
</evidence>
<dbReference type="PANTHER" id="PTHR43711">
    <property type="entry name" value="TWO-COMPONENT HISTIDINE KINASE"/>
    <property type="match status" value="1"/>
</dbReference>
<feature type="domain" description="Histidine kinase" evidence="8">
    <location>
        <begin position="25"/>
        <end position="235"/>
    </location>
</feature>
<dbReference type="SMART" id="SM00387">
    <property type="entry name" value="HATPase_c"/>
    <property type="match status" value="1"/>
</dbReference>
<dbReference type="GO" id="GO:0000155">
    <property type="term" value="F:phosphorelay sensor kinase activity"/>
    <property type="evidence" value="ECO:0007669"/>
    <property type="project" value="InterPro"/>
</dbReference>
<dbReference type="PROSITE" id="PS50109">
    <property type="entry name" value="HIS_KIN"/>
    <property type="match status" value="1"/>
</dbReference>
<gene>
    <name evidence="9" type="primary">phoR_7</name>
    <name evidence="9" type="ORF">SDC9_54095</name>
</gene>
<evidence type="ECO:0000256" key="5">
    <source>
        <dbReference type="ARBA" id="ARBA00022777"/>
    </source>
</evidence>
<evidence type="ECO:0000256" key="6">
    <source>
        <dbReference type="ARBA" id="ARBA00023012"/>
    </source>
</evidence>
<dbReference type="EMBL" id="VSSQ01001376">
    <property type="protein sequence ID" value="MPM07787.1"/>
    <property type="molecule type" value="Genomic_DNA"/>
</dbReference>
<sequence>MSQSFNALAEELQNTEMLRSDFVNNFSHEFKTPIVSIRGFAKLLQKGNLPAEQQREYLGIIADESTRLAEMATHVLDLTKIENQSILTDVTRFNLSEQIRGAVLLLEKKWSQKGLTIAAEFDEYEIEANEEMLKQVWINLIDNSVKFSPQGGEIGLSIAKTADGIAVAVKNNGAEIAEEDQKRIFNKFYQGDTSHAAEGTGIGLAIVKRIVELHKGKISVVSSPRETVFTVSLPA</sequence>
<dbReference type="SUPFAM" id="SSF55874">
    <property type="entry name" value="ATPase domain of HSP90 chaperone/DNA topoisomerase II/histidine kinase"/>
    <property type="match status" value="1"/>
</dbReference>
<accession>A0A644WVS7</accession>
<evidence type="ECO:0000256" key="3">
    <source>
        <dbReference type="ARBA" id="ARBA00022553"/>
    </source>
</evidence>
<evidence type="ECO:0000256" key="7">
    <source>
        <dbReference type="ARBA" id="ARBA00023136"/>
    </source>
</evidence>
<dbReference type="FunFam" id="3.30.565.10:FF:000006">
    <property type="entry name" value="Sensor histidine kinase WalK"/>
    <property type="match status" value="1"/>
</dbReference>
<evidence type="ECO:0000256" key="2">
    <source>
        <dbReference type="ARBA" id="ARBA00012438"/>
    </source>
</evidence>
<dbReference type="Gene3D" id="1.10.287.130">
    <property type="match status" value="1"/>
</dbReference>
<dbReference type="SUPFAM" id="SSF47384">
    <property type="entry name" value="Homodimeric domain of signal transducing histidine kinase"/>
    <property type="match status" value="1"/>
</dbReference>
<reference evidence="9" key="1">
    <citation type="submission" date="2019-08" db="EMBL/GenBank/DDBJ databases">
        <authorList>
            <person name="Kucharzyk K."/>
            <person name="Murdoch R.W."/>
            <person name="Higgins S."/>
            <person name="Loffler F."/>
        </authorList>
    </citation>
    <scope>NUCLEOTIDE SEQUENCE</scope>
</reference>
<evidence type="ECO:0000256" key="4">
    <source>
        <dbReference type="ARBA" id="ARBA00022679"/>
    </source>
</evidence>
<dbReference type="InterPro" id="IPR005467">
    <property type="entry name" value="His_kinase_dom"/>
</dbReference>
<dbReference type="InterPro" id="IPR003594">
    <property type="entry name" value="HATPase_dom"/>
</dbReference>
<dbReference type="SMART" id="SM00388">
    <property type="entry name" value="HisKA"/>
    <property type="match status" value="1"/>
</dbReference>
<dbReference type="InterPro" id="IPR003661">
    <property type="entry name" value="HisK_dim/P_dom"/>
</dbReference>
<dbReference type="Pfam" id="PF02518">
    <property type="entry name" value="HATPase_c"/>
    <property type="match status" value="1"/>
</dbReference>
<evidence type="ECO:0000256" key="1">
    <source>
        <dbReference type="ARBA" id="ARBA00000085"/>
    </source>
</evidence>
<organism evidence="9">
    <name type="scientific">bioreactor metagenome</name>
    <dbReference type="NCBI Taxonomy" id="1076179"/>
    <lineage>
        <taxon>unclassified sequences</taxon>
        <taxon>metagenomes</taxon>
        <taxon>ecological metagenomes</taxon>
    </lineage>
</organism>
<dbReference type="Gene3D" id="3.30.565.10">
    <property type="entry name" value="Histidine kinase-like ATPase, C-terminal domain"/>
    <property type="match status" value="1"/>
</dbReference>
<keyword evidence="6" id="KW-0902">Two-component regulatory system</keyword>
<keyword evidence="4 9" id="KW-0808">Transferase</keyword>
<evidence type="ECO:0000313" key="9">
    <source>
        <dbReference type="EMBL" id="MPM07787.1"/>
    </source>
</evidence>
<dbReference type="InterPro" id="IPR004358">
    <property type="entry name" value="Sig_transdc_His_kin-like_C"/>
</dbReference>
<proteinExistence type="predicted"/>
<dbReference type="FunFam" id="1.10.287.130:FF:000001">
    <property type="entry name" value="Two-component sensor histidine kinase"/>
    <property type="match status" value="1"/>
</dbReference>
<keyword evidence="3" id="KW-0597">Phosphoprotein</keyword>
<name>A0A644WVS7_9ZZZZ</name>